<dbReference type="RefSeq" id="WP_269883672.1">
    <property type="nucleotide sequence ID" value="NZ_JAQAGZ010000015.1"/>
</dbReference>
<evidence type="ECO:0000313" key="2">
    <source>
        <dbReference type="EMBL" id="MCZ8515147.1"/>
    </source>
</evidence>
<reference evidence="2 3" key="1">
    <citation type="submission" date="2022-12" db="EMBL/GenBank/DDBJ databases">
        <title>Draft genome sequence of Paenibacillus sp. dW9.</title>
        <authorList>
            <person name="Choi E.-W."/>
            <person name="Kim D.-U."/>
        </authorList>
    </citation>
    <scope>NUCLEOTIDE SEQUENCE [LARGE SCALE GENOMIC DNA]</scope>
    <source>
        <strain evidence="3">dW9</strain>
    </source>
</reference>
<sequence>MTAPWNGLENGYAAAYTAFGIILCLIYTTAAWLVSRKLPKRTSVKDMTRLQYMSWKRKLASSPLQKELERAGSPMGINAWKLQAGRYGIFALWLGNGLIETAWTGFEAAGWPGMLLKLWGPVTWLLLTNTKASLVTLLIAKFKEVHDGEKNRELFMVYSMIADELRGERSRRLNLHALLTKLKDYTVQIKPSLNKALRAFDEGPHEALRVMAEDIGTREARELCKLLADLDATPAEDIAQLVDAREESFTHMLRENRRRRRKFFGSIAYAAAFSPLLIYLWNALNVAQQYVTDLARTTNHFG</sequence>
<evidence type="ECO:0008006" key="4">
    <source>
        <dbReference type="Google" id="ProtNLM"/>
    </source>
</evidence>
<organism evidence="2 3">
    <name type="scientific">Paenibacillus gyeongsangnamensis</name>
    <dbReference type="NCBI Taxonomy" id="3388067"/>
    <lineage>
        <taxon>Bacteria</taxon>
        <taxon>Bacillati</taxon>
        <taxon>Bacillota</taxon>
        <taxon>Bacilli</taxon>
        <taxon>Bacillales</taxon>
        <taxon>Paenibacillaceae</taxon>
        <taxon>Paenibacillus</taxon>
    </lineage>
</organism>
<keyword evidence="3" id="KW-1185">Reference proteome</keyword>
<evidence type="ECO:0000256" key="1">
    <source>
        <dbReference type="SAM" id="Phobius"/>
    </source>
</evidence>
<evidence type="ECO:0000313" key="3">
    <source>
        <dbReference type="Proteomes" id="UP001527882"/>
    </source>
</evidence>
<keyword evidence="1" id="KW-0812">Transmembrane</keyword>
<dbReference type="EMBL" id="JAQAGZ010000015">
    <property type="protein sequence ID" value="MCZ8515147.1"/>
    <property type="molecule type" value="Genomic_DNA"/>
</dbReference>
<gene>
    <name evidence="2" type="ORF">O9H85_22545</name>
</gene>
<feature type="transmembrane region" description="Helical" evidence="1">
    <location>
        <begin position="263"/>
        <end position="281"/>
    </location>
</feature>
<keyword evidence="1" id="KW-0472">Membrane</keyword>
<protein>
    <recommendedName>
        <fullName evidence="4">Type II secretion system protein GspF domain-containing protein</fullName>
    </recommendedName>
</protein>
<dbReference type="Proteomes" id="UP001527882">
    <property type="component" value="Unassembled WGS sequence"/>
</dbReference>
<keyword evidence="1" id="KW-1133">Transmembrane helix</keyword>
<accession>A0ABT4QE57</accession>
<comment type="caution">
    <text evidence="2">The sequence shown here is derived from an EMBL/GenBank/DDBJ whole genome shotgun (WGS) entry which is preliminary data.</text>
</comment>
<name>A0ABT4QE57_9BACL</name>
<proteinExistence type="predicted"/>
<feature type="transmembrane region" description="Helical" evidence="1">
    <location>
        <begin position="12"/>
        <end position="34"/>
    </location>
</feature>